<gene>
    <name evidence="1" type="ORF">MLD38_022085</name>
</gene>
<evidence type="ECO:0000313" key="2">
    <source>
        <dbReference type="Proteomes" id="UP001057402"/>
    </source>
</evidence>
<sequence>MSGKRRWDAQGILIVPGDKFDCMDLDTGHNHVLGMVEKEEETKKRMKVGGKESNGLTFPAANVSVTPISEQQQRQHQQQQMQDKCKGSDKEVRFFYEFF</sequence>
<name>A0ACB9QIL4_9MYRT</name>
<proteinExistence type="predicted"/>
<evidence type="ECO:0000313" key="1">
    <source>
        <dbReference type="EMBL" id="KAI4366171.1"/>
    </source>
</evidence>
<reference evidence="2" key="1">
    <citation type="journal article" date="2023" name="Front. Plant Sci.">
        <title>Chromosomal-level genome assembly of Melastoma candidum provides insights into trichome evolution.</title>
        <authorList>
            <person name="Zhong Y."/>
            <person name="Wu W."/>
            <person name="Sun C."/>
            <person name="Zou P."/>
            <person name="Liu Y."/>
            <person name="Dai S."/>
            <person name="Zhou R."/>
        </authorList>
    </citation>
    <scope>NUCLEOTIDE SEQUENCE [LARGE SCALE GENOMIC DNA]</scope>
</reference>
<organism evidence="1 2">
    <name type="scientific">Melastoma candidum</name>
    <dbReference type="NCBI Taxonomy" id="119954"/>
    <lineage>
        <taxon>Eukaryota</taxon>
        <taxon>Viridiplantae</taxon>
        <taxon>Streptophyta</taxon>
        <taxon>Embryophyta</taxon>
        <taxon>Tracheophyta</taxon>
        <taxon>Spermatophyta</taxon>
        <taxon>Magnoliopsida</taxon>
        <taxon>eudicotyledons</taxon>
        <taxon>Gunneridae</taxon>
        <taxon>Pentapetalae</taxon>
        <taxon>rosids</taxon>
        <taxon>malvids</taxon>
        <taxon>Myrtales</taxon>
        <taxon>Melastomataceae</taxon>
        <taxon>Melastomatoideae</taxon>
        <taxon>Melastomateae</taxon>
        <taxon>Melastoma</taxon>
    </lineage>
</organism>
<comment type="caution">
    <text evidence="1">The sequence shown here is derived from an EMBL/GenBank/DDBJ whole genome shotgun (WGS) entry which is preliminary data.</text>
</comment>
<keyword evidence="2" id="KW-1185">Reference proteome</keyword>
<dbReference type="EMBL" id="CM042885">
    <property type="protein sequence ID" value="KAI4366171.1"/>
    <property type="molecule type" value="Genomic_DNA"/>
</dbReference>
<dbReference type="Proteomes" id="UP001057402">
    <property type="component" value="Chromosome 6"/>
</dbReference>
<protein>
    <submittedName>
        <fullName evidence="1">Uncharacterized protein</fullName>
    </submittedName>
</protein>
<accession>A0ACB9QIL4</accession>